<feature type="compositionally biased region" description="Polar residues" evidence="1">
    <location>
        <begin position="188"/>
        <end position="198"/>
    </location>
</feature>
<dbReference type="EMBL" id="JANAWD010000232">
    <property type="protein sequence ID" value="KAJ3483343.1"/>
    <property type="molecule type" value="Genomic_DNA"/>
</dbReference>
<evidence type="ECO:0000313" key="3">
    <source>
        <dbReference type="Proteomes" id="UP001212997"/>
    </source>
</evidence>
<dbReference type="GO" id="GO:0005634">
    <property type="term" value="C:nucleus"/>
    <property type="evidence" value="ECO:0007669"/>
    <property type="project" value="TreeGrafter"/>
</dbReference>
<feature type="region of interest" description="Disordered" evidence="1">
    <location>
        <begin position="262"/>
        <end position="283"/>
    </location>
</feature>
<accession>A0AAD5YI65</accession>
<dbReference type="Pfam" id="PF10294">
    <property type="entry name" value="Methyltransf_16"/>
    <property type="match status" value="1"/>
</dbReference>
<dbReference type="Proteomes" id="UP001212997">
    <property type="component" value="Unassembled WGS sequence"/>
</dbReference>
<protein>
    <submittedName>
        <fullName evidence="2">Uncharacterized protein</fullName>
    </submittedName>
</protein>
<dbReference type="PANTHER" id="PTHR14614">
    <property type="entry name" value="HEPATOCELLULAR CARCINOMA-ASSOCIATED ANTIGEN"/>
    <property type="match status" value="1"/>
</dbReference>
<feature type="compositionally biased region" description="Low complexity" evidence="1">
    <location>
        <begin position="262"/>
        <end position="278"/>
    </location>
</feature>
<dbReference type="GO" id="GO:0008757">
    <property type="term" value="F:S-adenosylmethionine-dependent methyltransferase activity"/>
    <property type="evidence" value="ECO:0007669"/>
    <property type="project" value="UniProtKB-ARBA"/>
</dbReference>
<evidence type="ECO:0000313" key="2">
    <source>
        <dbReference type="EMBL" id="KAJ3483343.1"/>
    </source>
</evidence>
<name>A0AAD5YI65_9APHY</name>
<organism evidence="2 3">
    <name type="scientific">Meripilus lineatus</name>
    <dbReference type="NCBI Taxonomy" id="2056292"/>
    <lineage>
        <taxon>Eukaryota</taxon>
        <taxon>Fungi</taxon>
        <taxon>Dikarya</taxon>
        <taxon>Basidiomycota</taxon>
        <taxon>Agaricomycotina</taxon>
        <taxon>Agaricomycetes</taxon>
        <taxon>Polyporales</taxon>
        <taxon>Meripilaceae</taxon>
        <taxon>Meripilus</taxon>
    </lineage>
</organism>
<evidence type="ECO:0000256" key="1">
    <source>
        <dbReference type="SAM" id="MobiDB-lite"/>
    </source>
</evidence>
<feature type="region of interest" description="Disordered" evidence="1">
    <location>
        <begin position="181"/>
        <end position="200"/>
    </location>
</feature>
<dbReference type="InterPro" id="IPR029063">
    <property type="entry name" value="SAM-dependent_MTases_sf"/>
</dbReference>
<feature type="compositionally biased region" description="Low complexity" evidence="1">
    <location>
        <begin position="161"/>
        <end position="171"/>
    </location>
</feature>
<dbReference type="PANTHER" id="PTHR14614:SF162">
    <property type="entry name" value="EXPRESSED PROTEIN"/>
    <property type="match status" value="1"/>
</dbReference>
<dbReference type="AlphaFoldDB" id="A0AAD5YI65"/>
<dbReference type="SUPFAM" id="SSF53335">
    <property type="entry name" value="S-adenosyl-L-methionine-dependent methyltransferases"/>
    <property type="match status" value="1"/>
</dbReference>
<reference evidence="2" key="1">
    <citation type="submission" date="2022-07" db="EMBL/GenBank/DDBJ databases">
        <title>Genome Sequence of Physisporinus lineatus.</title>
        <authorList>
            <person name="Buettner E."/>
        </authorList>
    </citation>
    <scope>NUCLEOTIDE SEQUENCE</scope>
    <source>
        <strain evidence="2">VT162</strain>
    </source>
</reference>
<proteinExistence type="predicted"/>
<sequence length="357" mass="39588">MSTPLPAHKTKHIHHLQYPFRNTSFHLAQLDNGLTNGTGLWLGGQCLSVYLAHIYGRKQHQHDQQTVSPHMQKNHRPRAIELGSGIGLSALALSSLGWDVLATDLPVVLTSVLSQNIARNIPILPPGSGHLQARVLDWTVPPEKWSWNSNAVIAQSPPPDFDTTSTSYSDSNKQEFPHATIQHDHMTSLDSVTTTASRPQLDADQVEFEYKSRDPATNNNTPPHLAPPFDLIISADTLYLSSLVDPFLRTLHALSVQSLQVSSSHTNSTTSTNPTSPSTSPPPIYLCIERRDPRLMDQTFLTAQEKYNFTVERIPHRKLSKIMGKGGLMWDKSEWEGVEVWKLVLRVSSSSSLSSSS</sequence>
<keyword evidence="3" id="KW-1185">Reference proteome</keyword>
<dbReference type="InterPro" id="IPR019410">
    <property type="entry name" value="Methyltransf_16"/>
</dbReference>
<dbReference type="GO" id="GO:0005737">
    <property type="term" value="C:cytoplasm"/>
    <property type="evidence" value="ECO:0007669"/>
    <property type="project" value="TreeGrafter"/>
</dbReference>
<feature type="region of interest" description="Disordered" evidence="1">
    <location>
        <begin position="152"/>
        <end position="173"/>
    </location>
</feature>
<comment type="caution">
    <text evidence="2">The sequence shown here is derived from an EMBL/GenBank/DDBJ whole genome shotgun (WGS) entry which is preliminary data.</text>
</comment>
<gene>
    <name evidence="2" type="ORF">NLI96_g6378</name>
</gene>
<dbReference type="Gene3D" id="3.40.50.150">
    <property type="entry name" value="Vaccinia Virus protein VP39"/>
    <property type="match status" value="1"/>
</dbReference>